<sequence length="204" mass="23453">MNKAVTGFVAANPSIAEISDILNRAILVSAFEPDLLLKSPYLTEESEIVRQYREIASKSIREEAKYSKEAQILAIAQNYIGNDNWYKVMERNKGIDKELLDMFKHHVDTKAIFDIDLTIEFEEEEQLQPTQAPIIESIAKEYGLTNREKDIFEYIIQAYSNKDIAKILFISEHTVKNHITNIFNKLGVSDRMQAVSLVLKNRIN</sequence>
<dbReference type="AlphaFoldDB" id="A0A553SUM6"/>
<dbReference type="PANTHER" id="PTHR44688:SF16">
    <property type="entry name" value="DNA-BINDING TRANSCRIPTIONAL ACTIVATOR DEVR_DOSR"/>
    <property type="match status" value="1"/>
</dbReference>
<dbReference type="PANTHER" id="PTHR44688">
    <property type="entry name" value="DNA-BINDING TRANSCRIPTIONAL ACTIVATOR DEVR_DOSR"/>
    <property type="match status" value="1"/>
</dbReference>
<dbReference type="EMBL" id="RIBP01000001">
    <property type="protein sequence ID" value="TRZ40693.1"/>
    <property type="molecule type" value="Genomic_DNA"/>
</dbReference>
<dbReference type="InterPro" id="IPR000792">
    <property type="entry name" value="Tscrpt_reg_LuxR_C"/>
</dbReference>
<dbReference type="Proteomes" id="UP000319837">
    <property type="component" value="Unassembled WGS sequence"/>
</dbReference>
<gene>
    <name evidence="5" type="ORF">CEQ21_02810</name>
</gene>
<keyword evidence="3" id="KW-0804">Transcription</keyword>
<evidence type="ECO:0000256" key="1">
    <source>
        <dbReference type="ARBA" id="ARBA00023015"/>
    </source>
</evidence>
<accession>A0A553SUM6</accession>
<dbReference type="InterPro" id="IPR036388">
    <property type="entry name" value="WH-like_DNA-bd_sf"/>
</dbReference>
<evidence type="ECO:0000313" key="6">
    <source>
        <dbReference type="Proteomes" id="UP000319837"/>
    </source>
</evidence>
<dbReference type="InterPro" id="IPR016032">
    <property type="entry name" value="Sig_transdc_resp-reg_C-effctor"/>
</dbReference>
<reference evidence="6" key="1">
    <citation type="submission" date="2018-10" db="EMBL/GenBank/DDBJ databases">
        <title>FDA dAtabase for Regulatory Grade micrObial Sequences (FDA-ARGOS): Supporting development and validation of Infectious Disease Dx tests.</title>
        <authorList>
            <person name="Minogue T."/>
            <person name="Wolcott M."/>
            <person name="Wasieloski L."/>
            <person name="Aguilar W."/>
            <person name="Moore D."/>
            <person name="Tallon L."/>
            <person name="Sadzewicz L."/>
            <person name="Sengamalay N."/>
            <person name="Ott S."/>
            <person name="Godinez A."/>
            <person name="Nagaraj S."/>
            <person name="Vavikolanu K."/>
            <person name="Vyas G."/>
            <person name="Nadendla S."/>
            <person name="George J."/>
            <person name="Sichtig H."/>
        </authorList>
    </citation>
    <scope>NUCLEOTIDE SEQUENCE [LARGE SCALE GENOMIC DNA]</scope>
    <source>
        <strain evidence="6">FDAARGOS_343</strain>
    </source>
</reference>
<keyword evidence="2 5" id="KW-0238">DNA-binding</keyword>
<organism evidence="5 6">
    <name type="scientific">Niallia circulans</name>
    <name type="common">Bacillus circulans</name>
    <dbReference type="NCBI Taxonomy" id="1397"/>
    <lineage>
        <taxon>Bacteria</taxon>
        <taxon>Bacillati</taxon>
        <taxon>Bacillota</taxon>
        <taxon>Bacilli</taxon>
        <taxon>Bacillales</taxon>
        <taxon>Bacillaceae</taxon>
        <taxon>Niallia</taxon>
    </lineage>
</organism>
<dbReference type="GO" id="GO:0003677">
    <property type="term" value="F:DNA binding"/>
    <property type="evidence" value="ECO:0007669"/>
    <property type="project" value="UniProtKB-KW"/>
</dbReference>
<evidence type="ECO:0000256" key="2">
    <source>
        <dbReference type="ARBA" id="ARBA00023125"/>
    </source>
</evidence>
<dbReference type="PRINTS" id="PR00038">
    <property type="entry name" value="HTHLUXR"/>
</dbReference>
<dbReference type="Pfam" id="PF00196">
    <property type="entry name" value="GerE"/>
    <property type="match status" value="1"/>
</dbReference>
<feature type="domain" description="HTH luxR-type" evidence="4">
    <location>
        <begin position="137"/>
        <end position="202"/>
    </location>
</feature>
<dbReference type="SUPFAM" id="SSF46894">
    <property type="entry name" value="C-terminal effector domain of the bipartite response regulators"/>
    <property type="match status" value="1"/>
</dbReference>
<proteinExistence type="predicted"/>
<evidence type="ECO:0000259" key="4">
    <source>
        <dbReference type="PROSITE" id="PS50043"/>
    </source>
</evidence>
<evidence type="ECO:0000313" key="5">
    <source>
        <dbReference type="EMBL" id="TRZ40693.1"/>
    </source>
</evidence>
<name>A0A553SUM6_NIACI</name>
<dbReference type="SMART" id="SM00421">
    <property type="entry name" value="HTH_LUXR"/>
    <property type="match status" value="1"/>
</dbReference>
<dbReference type="PROSITE" id="PS50043">
    <property type="entry name" value="HTH_LUXR_2"/>
    <property type="match status" value="1"/>
</dbReference>
<comment type="caution">
    <text evidence="5">The sequence shown here is derived from an EMBL/GenBank/DDBJ whole genome shotgun (WGS) entry which is preliminary data.</text>
</comment>
<keyword evidence="1" id="KW-0805">Transcription regulation</keyword>
<dbReference type="Gene3D" id="1.10.10.10">
    <property type="entry name" value="Winged helix-like DNA-binding domain superfamily/Winged helix DNA-binding domain"/>
    <property type="match status" value="1"/>
</dbReference>
<evidence type="ECO:0000256" key="3">
    <source>
        <dbReference type="ARBA" id="ARBA00023163"/>
    </source>
</evidence>
<protein>
    <submittedName>
        <fullName evidence="5">DNA-binding response regulator</fullName>
    </submittedName>
</protein>
<dbReference type="GO" id="GO:0006355">
    <property type="term" value="P:regulation of DNA-templated transcription"/>
    <property type="evidence" value="ECO:0007669"/>
    <property type="project" value="InterPro"/>
</dbReference>
<dbReference type="CDD" id="cd06170">
    <property type="entry name" value="LuxR_C_like"/>
    <property type="match status" value="1"/>
</dbReference>